<dbReference type="Pfam" id="PF00107">
    <property type="entry name" value="ADH_zinc_N"/>
    <property type="match status" value="1"/>
</dbReference>
<dbReference type="InterPro" id="IPR041694">
    <property type="entry name" value="ADH_N_2"/>
</dbReference>
<keyword evidence="1" id="KW-0560">Oxidoreductase</keyword>
<evidence type="ECO:0000259" key="2">
    <source>
        <dbReference type="Pfam" id="PF00107"/>
    </source>
</evidence>
<dbReference type="InterPro" id="IPR011032">
    <property type="entry name" value="GroES-like_sf"/>
</dbReference>
<evidence type="ECO:0000313" key="5">
    <source>
        <dbReference type="EMBL" id="NPT57128.1"/>
    </source>
</evidence>
<dbReference type="Gene3D" id="3.90.180.10">
    <property type="entry name" value="Medium-chain alcohol dehydrogenases, catalytic domain"/>
    <property type="match status" value="1"/>
</dbReference>
<evidence type="ECO:0000313" key="6">
    <source>
        <dbReference type="Proteomes" id="UP000655523"/>
    </source>
</evidence>
<keyword evidence="6" id="KW-1185">Reference proteome</keyword>
<feature type="domain" description="Alcohol dehydrogenase-like C-terminal" evidence="2">
    <location>
        <begin position="181"/>
        <end position="271"/>
    </location>
</feature>
<comment type="caution">
    <text evidence="5">The sequence shown here is derived from an EMBL/GenBank/DDBJ whole genome shotgun (WGS) entry which is preliminary data.</text>
</comment>
<evidence type="ECO:0000259" key="3">
    <source>
        <dbReference type="Pfam" id="PF16884"/>
    </source>
</evidence>
<dbReference type="SUPFAM" id="SSF51735">
    <property type="entry name" value="NAD(P)-binding Rossmann-fold domains"/>
    <property type="match status" value="1"/>
</dbReference>
<dbReference type="CDD" id="cd05288">
    <property type="entry name" value="PGDH"/>
    <property type="match status" value="1"/>
</dbReference>
<accession>A0A972NRK3</accession>
<protein>
    <submittedName>
        <fullName evidence="5">Zinc-binding dehydrogenase</fullName>
    </submittedName>
</protein>
<sequence>MPQTFRQWIYAKPLVNDTLELEQFEMRECAIPELEPGQALVRVILVNVHSAARMRMAKGVTKLGETDLSNYACAVVIKSRDPAFNEGDVITCQTGWQDYQVISSFDGAIGYPSPSELVKALNGTNSQWTYKFRPELVKMWSPAVLLEMFGTSGMTAYFGARECGPLMPSYKVAVAGTSGSVGSIAAQLAKIAGSYVVGFAGGSDRCQWVVDTLGIDRCIDYRSDNLKAEIAEAFPEGIDVYSDGVGGALTEAVVGLMNRNARMVSYGAAASLYAEKLDSSAGPATLRQMVGITDEIEKILRERNIKSEAWIVDAFYHERLRAEDDLSRLMLAGRLKPISNVVAGFENLPSAIVEMYRSGHAGKQQVEFGTL</sequence>
<evidence type="ECO:0000313" key="4">
    <source>
        <dbReference type="EMBL" id="NPT56434.1"/>
    </source>
</evidence>
<dbReference type="InterPro" id="IPR045010">
    <property type="entry name" value="MDR_fam"/>
</dbReference>
<name>A0A972NRK3_9BURK</name>
<dbReference type="PANTHER" id="PTHR43205">
    <property type="entry name" value="PROSTAGLANDIN REDUCTASE"/>
    <property type="match status" value="1"/>
</dbReference>
<dbReference type="AlphaFoldDB" id="A0A972NRK3"/>
<dbReference type="Pfam" id="PF16884">
    <property type="entry name" value="ADH_N_2"/>
    <property type="match status" value="1"/>
</dbReference>
<dbReference type="PANTHER" id="PTHR43205:SF7">
    <property type="entry name" value="PROSTAGLANDIN REDUCTASE 1"/>
    <property type="match status" value="1"/>
</dbReference>
<dbReference type="SUPFAM" id="SSF50129">
    <property type="entry name" value="GroES-like"/>
    <property type="match status" value="1"/>
</dbReference>
<evidence type="ECO:0000256" key="1">
    <source>
        <dbReference type="ARBA" id="ARBA00023002"/>
    </source>
</evidence>
<dbReference type="Gene3D" id="3.40.50.720">
    <property type="entry name" value="NAD(P)-binding Rossmann-like Domain"/>
    <property type="match status" value="1"/>
</dbReference>
<dbReference type="EMBL" id="WOEZ01000117">
    <property type="protein sequence ID" value="NPT57128.1"/>
    <property type="molecule type" value="Genomic_DNA"/>
</dbReference>
<dbReference type="InterPro" id="IPR013149">
    <property type="entry name" value="ADH-like_C"/>
</dbReference>
<dbReference type="GO" id="GO:0016628">
    <property type="term" value="F:oxidoreductase activity, acting on the CH-CH group of donors, NAD or NADP as acceptor"/>
    <property type="evidence" value="ECO:0007669"/>
    <property type="project" value="InterPro"/>
</dbReference>
<reference evidence="5 6" key="1">
    <citation type="submission" date="2019-11" db="EMBL/GenBank/DDBJ databases">
        <title>Metabolism of dissolved organic matter in forest soils.</title>
        <authorList>
            <person name="Cyle K.T."/>
            <person name="Wilhelm R.C."/>
            <person name="Martinez C.E."/>
        </authorList>
    </citation>
    <scope>NUCLEOTIDE SEQUENCE [LARGE SCALE GENOMIC DNA]</scope>
    <source>
        <strain evidence="5 6">5N</strain>
    </source>
</reference>
<dbReference type="Proteomes" id="UP000655523">
    <property type="component" value="Unassembled WGS sequence"/>
</dbReference>
<gene>
    <name evidence="4" type="ORF">GNZ13_18045</name>
    <name evidence="5" type="ORF">GNZ13_21740</name>
</gene>
<proteinExistence type="predicted"/>
<dbReference type="RefSeq" id="WP_172166816.1">
    <property type="nucleotide sequence ID" value="NZ_WOEZ01000092.1"/>
</dbReference>
<feature type="domain" description="Oxidoreductase N-terminal" evidence="3">
    <location>
        <begin position="6"/>
        <end position="103"/>
    </location>
</feature>
<dbReference type="InterPro" id="IPR036291">
    <property type="entry name" value="NAD(P)-bd_dom_sf"/>
</dbReference>
<dbReference type="EMBL" id="WOEZ01000092">
    <property type="protein sequence ID" value="NPT56434.1"/>
    <property type="molecule type" value="Genomic_DNA"/>
</dbReference>
<organism evidence="5 6">
    <name type="scientific">Paraburkholderia elongata</name>
    <dbReference type="NCBI Taxonomy" id="2675747"/>
    <lineage>
        <taxon>Bacteria</taxon>
        <taxon>Pseudomonadati</taxon>
        <taxon>Pseudomonadota</taxon>
        <taxon>Betaproteobacteria</taxon>
        <taxon>Burkholderiales</taxon>
        <taxon>Burkholderiaceae</taxon>
        <taxon>Paraburkholderia</taxon>
    </lineage>
</organism>